<dbReference type="InterPro" id="IPR028098">
    <property type="entry name" value="Glyco_trans_4-like_N"/>
</dbReference>
<dbReference type="KEGG" id="nva:G3M78_05150"/>
<proteinExistence type="predicted"/>
<dbReference type="EMBL" id="CP048620">
    <property type="protein sequence ID" value="QPJ64808.1"/>
    <property type="molecule type" value="Genomic_DNA"/>
</dbReference>
<dbReference type="GO" id="GO:0016757">
    <property type="term" value="F:glycosyltransferase activity"/>
    <property type="evidence" value="ECO:0007669"/>
    <property type="project" value="InterPro"/>
</dbReference>
<evidence type="ECO:0000259" key="2">
    <source>
        <dbReference type="Pfam" id="PF13439"/>
    </source>
</evidence>
<dbReference type="AlphaFoldDB" id="A0A7T0C1H2"/>
<reference evidence="4" key="1">
    <citation type="submission" date="2020-02" db="EMBL/GenBank/DDBJ databases">
        <title>Genomic and physiological characterization of two novel Nitrospinaceae genera.</title>
        <authorList>
            <person name="Mueller A.J."/>
            <person name="Jung M.-Y."/>
            <person name="Strachan C.R."/>
            <person name="Herbold C.W."/>
            <person name="Kirkegaard R.H."/>
            <person name="Daims H."/>
        </authorList>
    </citation>
    <scope>NUCLEOTIDE SEQUENCE [LARGE SCALE GENOMIC DNA]</scope>
</reference>
<dbReference type="CDD" id="cd03801">
    <property type="entry name" value="GT4_PimA-like"/>
    <property type="match status" value="1"/>
</dbReference>
<name>A0A7T0C1H2_9BACT</name>
<evidence type="ECO:0000259" key="1">
    <source>
        <dbReference type="Pfam" id="PF00534"/>
    </source>
</evidence>
<accession>A0A7T0C1H2</accession>
<dbReference type="SUPFAM" id="SSF53756">
    <property type="entry name" value="UDP-Glycosyltransferase/glycogen phosphorylase"/>
    <property type="match status" value="1"/>
</dbReference>
<dbReference type="InterPro" id="IPR001296">
    <property type="entry name" value="Glyco_trans_1"/>
</dbReference>
<dbReference type="PANTHER" id="PTHR45947:SF3">
    <property type="entry name" value="SULFOQUINOVOSYL TRANSFERASE SQD2"/>
    <property type="match status" value="1"/>
</dbReference>
<protein>
    <submittedName>
        <fullName evidence="3">Glycosyltransferase family 4 protein</fullName>
    </submittedName>
</protein>
<dbReference type="Gene3D" id="3.40.50.2000">
    <property type="entry name" value="Glycogen Phosphorylase B"/>
    <property type="match status" value="2"/>
</dbReference>
<keyword evidence="3" id="KW-0808">Transferase</keyword>
<sequence length="415" mass="47387">MVFDQAKQLKILSLQYYSYPDAVGGAWRVSYELNRRFVERGDQVALITCKPSDELADAQKLEGVRIFRIPKTSAKSLFALRAGIAEQLEGLLQEGPIDVIHVHNPLVGFLALTCPAIWKVPMAYHFHSSWFDEEIINRQLTKQHAPVWLDWLKAAPALLAVRFMEWVCLSHSRLFLVLSEYSKRRLRRYFPFHDRPARVVSSGVDAEEFHPPQSAEQKSALRRKLNLPEDRPILLTVRRLHHRMGLENWLRALSQVCEQEPDKTFLALIAGEGPVRETLERRIVEWRLQDKVRLMGLLSREELPLYYQAADVFVLPTERIEGFGLVTAEAMASGLPVLGTPVGATRELLGAVDDRLLFRDASAEAMRDGLLQFLNDPQTILDLGPLCRQRAVAEFSWDAAAEKIQSHFYELAKRT</sequence>
<feature type="domain" description="Glycosyl transferase family 1" evidence="1">
    <location>
        <begin position="219"/>
        <end position="379"/>
    </location>
</feature>
<feature type="domain" description="Glycosyltransferase subfamily 4-like N-terminal" evidence="2">
    <location>
        <begin position="23"/>
        <end position="207"/>
    </location>
</feature>
<evidence type="ECO:0000313" key="4">
    <source>
        <dbReference type="Proteomes" id="UP000594464"/>
    </source>
</evidence>
<organism evidence="3 4">
    <name type="scientific">Candidatus Nitrohelix vancouverensis</name>
    <dbReference type="NCBI Taxonomy" id="2705534"/>
    <lineage>
        <taxon>Bacteria</taxon>
        <taxon>Pseudomonadati</taxon>
        <taxon>Nitrospinota/Tectimicrobiota group</taxon>
        <taxon>Nitrospinota</taxon>
        <taxon>Nitrospinia</taxon>
        <taxon>Nitrospinales</taxon>
        <taxon>Nitrospinaceae</taxon>
        <taxon>Candidatus Nitrohelix</taxon>
    </lineage>
</organism>
<gene>
    <name evidence="3" type="ORF">G3M78_05150</name>
</gene>
<dbReference type="Pfam" id="PF13439">
    <property type="entry name" value="Glyco_transf_4"/>
    <property type="match status" value="1"/>
</dbReference>
<evidence type="ECO:0000313" key="3">
    <source>
        <dbReference type="EMBL" id="QPJ64808.1"/>
    </source>
</evidence>
<dbReference type="InterPro" id="IPR050194">
    <property type="entry name" value="Glycosyltransferase_grp1"/>
</dbReference>
<dbReference type="PANTHER" id="PTHR45947">
    <property type="entry name" value="SULFOQUINOVOSYL TRANSFERASE SQD2"/>
    <property type="match status" value="1"/>
</dbReference>
<dbReference type="Proteomes" id="UP000594464">
    <property type="component" value="Chromosome"/>
</dbReference>
<dbReference type="Pfam" id="PF00534">
    <property type="entry name" value="Glycos_transf_1"/>
    <property type="match status" value="1"/>
</dbReference>